<dbReference type="AlphaFoldDB" id="A0A3A1YGT3"/>
<dbReference type="RefSeq" id="WP_119531953.1">
    <property type="nucleotide sequence ID" value="NZ_JBHSSP010000025.1"/>
</dbReference>
<gene>
    <name evidence="2" type="ORF">CKF58_05955</name>
</gene>
<dbReference type="Proteomes" id="UP000265916">
    <property type="component" value="Unassembled WGS sequence"/>
</dbReference>
<protein>
    <recommendedName>
        <fullName evidence="1">Antitoxin SocA-like Panacea domain-containing protein</fullName>
    </recommendedName>
</protein>
<evidence type="ECO:0000259" key="1">
    <source>
        <dbReference type="Pfam" id="PF13274"/>
    </source>
</evidence>
<evidence type="ECO:0000313" key="3">
    <source>
        <dbReference type="Proteomes" id="UP000265916"/>
    </source>
</evidence>
<evidence type="ECO:0000313" key="2">
    <source>
        <dbReference type="EMBL" id="RIY36408.1"/>
    </source>
</evidence>
<dbReference type="OrthoDB" id="9799173at2"/>
<name>A0A3A1YGT3_9GAMM</name>
<accession>A0A3A1YGT3</accession>
<organism evidence="2 3">
    <name type="scientific">Psittacicella hinzii</name>
    <dbReference type="NCBI Taxonomy" id="2028575"/>
    <lineage>
        <taxon>Bacteria</taxon>
        <taxon>Pseudomonadati</taxon>
        <taxon>Pseudomonadota</taxon>
        <taxon>Gammaproteobacteria</taxon>
        <taxon>Pasteurellales</taxon>
        <taxon>Psittacicellaceae</taxon>
        <taxon>Psittacicella</taxon>
    </lineage>
</organism>
<comment type="caution">
    <text evidence="2">The sequence shown here is derived from an EMBL/GenBank/DDBJ whole genome shotgun (WGS) entry which is preliminary data.</text>
</comment>
<dbReference type="Pfam" id="PF13274">
    <property type="entry name" value="SocA_Panacea"/>
    <property type="match status" value="1"/>
</dbReference>
<keyword evidence="3" id="KW-1185">Reference proteome</keyword>
<sequence length="171" mass="20205">MSKDYFFSNVEELIAYLYTKKETISPLKLQKGLYFLYAYYTAMFGFKDNDIQEMIEQTYDDLPAELFPAAFEAWYYGPVISQVHTKYRQGEDYYRNLAQNFKKGSYFKSESEKQVQAFIDKLFNTVLKSSDFGLVDRSHEDQAWKKTFAKGKASLIDTQSIIEEYETKFTR</sequence>
<proteinExistence type="predicted"/>
<reference evidence="2 3" key="1">
    <citation type="submission" date="2017-08" db="EMBL/GenBank/DDBJ databases">
        <title>Reclassification of Bisgaard taxon 37 and 44.</title>
        <authorList>
            <person name="Christensen H."/>
        </authorList>
    </citation>
    <scope>NUCLEOTIDE SEQUENCE [LARGE SCALE GENOMIC DNA]</scope>
    <source>
        <strain evidence="2 3">111</strain>
    </source>
</reference>
<dbReference type="InterPro" id="IPR025272">
    <property type="entry name" value="SocA_Panacea"/>
</dbReference>
<dbReference type="EMBL" id="NRJG01000110">
    <property type="protein sequence ID" value="RIY36408.1"/>
    <property type="molecule type" value="Genomic_DNA"/>
</dbReference>
<feature type="domain" description="Antitoxin SocA-like Panacea" evidence="1">
    <location>
        <begin position="65"/>
        <end position="145"/>
    </location>
</feature>